<reference evidence="2 3" key="1">
    <citation type="submission" date="2018-11" db="EMBL/GenBank/DDBJ databases">
        <authorList>
            <person name="Li F."/>
        </authorList>
    </citation>
    <scope>NUCLEOTIDE SEQUENCE [LARGE SCALE GENOMIC DNA]</scope>
    <source>
        <strain evidence="2 3">KIS18-7</strain>
    </source>
</reference>
<evidence type="ECO:0000256" key="1">
    <source>
        <dbReference type="SAM" id="MobiDB-lite"/>
    </source>
</evidence>
<dbReference type="AlphaFoldDB" id="A0A3N0DV33"/>
<sequence length="61" mass="6266">MSTAEDGVGVSVGLEVGVGVLAAVVGEADGFEALPQPVRTSRPATTRRGHRFREDARMAGA</sequence>
<gene>
    <name evidence="2" type="ORF">EFL95_10865</name>
</gene>
<evidence type="ECO:0000313" key="3">
    <source>
        <dbReference type="Proteomes" id="UP000277094"/>
    </source>
</evidence>
<evidence type="ECO:0000313" key="2">
    <source>
        <dbReference type="EMBL" id="RNL79477.1"/>
    </source>
</evidence>
<organism evidence="2 3">
    <name type="scientific">Nocardioides marmorisolisilvae</name>
    <dbReference type="NCBI Taxonomy" id="1542737"/>
    <lineage>
        <taxon>Bacteria</taxon>
        <taxon>Bacillati</taxon>
        <taxon>Actinomycetota</taxon>
        <taxon>Actinomycetes</taxon>
        <taxon>Propionibacteriales</taxon>
        <taxon>Nocardioidaceae</taxon>
        <taxon>Nocardioides</taxon>
    </lineage>
</organism>
<comment type="caution">
    <text evidence="2">The sequence shown here is derived from an EMBL/GenBank/DDBJ whole genome shotgun (WGS) entry which is preliminary data.</text>
</comment>
<keyword evidence="3" id="KW-1185">Reference proteome</keyword>
<accession>A0A3N0DV33</accession>
<proteinExistence type="predicted"/>
<name>A0A3N0DV33_9ACTN</name>
<protein>
    <submittedName>
        <fullName evidence="2">Uncharacterized protein</fullName>
    </submittedName>
</protein>
<dbReference type="Proteomes" id="UP000277094">
    <property type="component" value="Unassembled WGS sequence"/>
</dbReference>
<feature type="compositionally biased region" description="Basic and acidic residues" evidence="1">
    <location>
        <begin position="52"/>
        <end position="61"/>
    </location>
</feature>
<dbReference type="EMBL" id="RJSG01000002">
    <property type="protein sequence ID" value="RNL79477.1"/>
    <property type="molecule type" value="Genomic_DNA"/>
</dbReference>
<feature type="region of interest" description="Disordered" evidence="1">
    <location>
        <begin position="36"/>
        <end position="61"/>
    </location>
</feature>